<evidence type="ECO:0000313" key="8">
    <source>
        <dbReference type="Proteomes" id="UP001155128"/>
    </source>
</evidence>
<keyword evidence="3" id="KW-0645">Protease</keyword>
<evidence type="ECO:0000256" key="4">
    <source>
        <dbReference type="ARBA" id="ARBA00022801"/>
    </source>
</evidence>
<dbReference type="PANTHER" id="PTHR11963:SF20">
    <property type="entry name" value="PEPTIDASE B"/>
    <property type="match status" value="1"/>
</dbReference>
<evidence type="ECO:0000259" key="6">
    <source>
        <dbReference type="PROSITE" id="PS00631"/>
    </source>
</evidence>
<dbReference type="RefSeq" id="WP_252112991.1">
    <property type="nucleotide sequence ID" value="NZ_JAMSHT010000001.1"/>
</dbReference>
<dbReference type="SUPFAM" id="SSF53187">
    <property type="entry name" value="Zn-dependent exopeptidases"/>
    <property type="match status" value="1"/>
</dbReference>
<evidence type="ECO:0000313" key="7">
    <source>
        <dbReference type="EMBL" id="MCM8557166.1"/>
    </source>
</evidence>
<dbReference type="PANTHER" id="PTHR11963">
    <property type="entry name" value="LEUCINE AMINOPEPTIDASE-RELATED"/>
    <property type="match status" value="1"/>
</dbReference>
<dbReference type="GO" id="GO:0006508">
    <property type="term" value="P:proteolysis"/>
    <property type="evidence" value="ECO:0007669"/>
    <property type="project" value="UniProtKB-KW"/>
</dbReference>
<dbReference type="CDD" id="cd00433">
    <property type="entry name" value="Peptidase_M17"/>
    <property type="match status" value="1"/>
</dbReference>
<dbReference type="Gene3D" id="3.40.630.10">
    <property type="entry name" value="Zn peptidases"/>
    <property type="match status" value="1"/>
</dbReference>
<evidence type="ECO:0000256" key="5">
    <source>
        <dbReference type="ARBA" id="ARBA00023211"/>
    </source>
</evidence>
<keyword evidence="5" id="KW-0464">Manganese</keyword>
<sequence length="462" mass="49725">MTKLLAADKGQSAHDIHLIDEASFEDWKKSQPQRIRTLVEARRMDGKTGYAHTTLPGESDDDWSIVTTVANVDELSPWCLAKVAADLPEGTYRLANGRKPGPAKLGWILAQHRFSPYLSDYQPQGPRVLLTPEPAGIDAAARAAEATILVRDMVDTPPEDMGPAEIEKEVEKVAKRYDAKVTTTKGDALEQGYPMIHSVGRAAARSHAPRLVELTWGDPGKPRLAIVGKGVSFDSGGLDIKSSKGMALMKKDMGGAAHAIALAQMVMDARLPVHLHLLVPTVENAIAGNAFRPGDVLKSRKGITVEIDNTDAEGRLILGDALHKAGEDEPDLIVDFATLTGAARVALGPDLPVMFANDDAMADSLEKSGASVGDPLWRLPLWNGYDDMLKSQLADMVNSGGSGFAGSITAALFLRRFVPENTDWVHFDTFAWRPAAKPGRPKGGEALGLRATFAMLEARYGL</sequence>
<dbReference type="Proteomes" id="UP001155128">
    <property type="component" value="Unassembled WGS sequence"/>
</dbReference>
<dbReference type="AlphaFoldDB" id="A0A9X2EGV2"/>
<comment type="similarity">
    <text evidence="1">Belongs to the peptidase M17 family.</text>
</comment>
<dbReference type="GO" id="GO:0070006">
    <property type="term" value="F:metalloaminopeptidase activity"/>
    <property type="evidence" value="ECO:0007669"/>
    <property type="project" value="InterPro"/>
</dbReference>
<comment type="caution">
    <text evidence="7">The sequence shown here is derived from an EMBL/GenBank/DDBJ whole genome shotgun (WGS) entry which is preliminary data.</text>
</comment>
<keyword evidence="4" id="KW-0378">Hydrolase</keyword>
<dbReference type="GO" id="GO:0030145">
    <property type="term" value="F:manganese ion binding"/>
    <property type="evidence" value="ECO:0007669"/>
    <property type="project" value="InterPro"/>
</dbReference>
<evidence type="ECO:0000256" key="1">
    <source>
        <dbReference type="ARBA" id="ARBA00009528"/>
    </source>
</evidence>
<organism evidence="7 8">
    <name type="scientific">Sphingomicrobium sediminis</name>
    <dbReference type="NCBI Taxonomy" id="2950949"/>
    <lineage>
        <taxon>Bacteria</taxon>
        <taxon>Pseudomonadati</taxon>
        <taxon>Pseudomonadota</taxon>
        <taxon>Alphaproteobacteria</taxon>
        <taxon>Sphingomonadales</taxon>
        <taxon>Sphingomonadaceae</taxon>
        <taxon>Sphingomicrobium</taxon>
    </lineage>
</organism>
<keyword evidence="8" id="KW-1185">Reference proteome</keyword>
<dbReference type="EMBL" id="JAMSHT010000001">
    <property type="protein sequence ID" value="MCM8557166.1"/>
    <property type="molecule type" value="Genomic_DNA"/>
</dbReference>
<dbReference type="Pfam" id="PF00883">
    <property type="entry name" value="Peptidase_M17"/>
    <property type="match status" value="1"/>
</dbReference>
<feature type="domain" description="Cytosol aminopeptidase" evidence="6">
    <location>
        <begin position="309"/>
        <end position="316"/>
    </location>
</feature>
<dbReference type="Gene3D" id="3.40.220.10">
    <property type="entry name" value="Leucine Aminopeptidase, subunit E, domain 1"/>
    <property type="match status" value="1"/>
</dbReference>
<dbReference type="PROSITE" id="PS00631">
    <property type="entry name" value="CYTOSOL_AP"/>
    <property type="match status" value="1"/>
</dbReference>
<dbReference type="PRINTS" id="PR00481">
    <property type="entry name" value="LAMNOPPTDASE"/>
</dbReference>
<name>A0A9X2EGV2_9SPHN</name>
<dbReference type="InterPro" id="IPR011356">
    <property type="entry name" value="Leucine_aapep/pepB"/>
</dbReference>
<dbReference type="InterPro" id="IPR048816">
    <property type="entry name" value="Peptidase_M17_N_1"/>
</dbReference>
<accession>A0A9X2EGV2</accession>
<dbReference type="InterPro" id="IPR000819">
    <property type="entry name" value="Peptidase_M17_C"/>
</dbReference>
<evidence type="ECO:0000256" key="3">
    <source>
        <dbReference type="ARBA" id="ARBA00022670"/>
    </source>
</evidence>
<dbReference type="InterPro" id="IPR043472">
    <property type="entry name" value="Macro_dom-like"/>
</dbReference>
<gene>
    <name evidence="7" type="ORF">NDO55_04955</name>
</gene>
<reference evidence="7" key="1">
    <citation type="submission" date="2022-06" db="EMBL/GenBank/DDBJ databases">
        <title>Sphingomicrobium sedimins sp. nov., a marine bacterium isolated from tidal flat.</title>
        <authorList>
            <person name="Kim C.-H."/>
            <person name="Yoo Y."/>
            <person name="Kim J.-J."/>
        </authorList>
    </citation>
    <scope>NUCLEOTIDE SEQUENCE</scope>
    <source>
        <strain evidence="7">GRR-S6-50</strain>
    </source>
</reference>
<evidence type="ECO:0000256" key="2">
    <source>
        <dbReference type="ARBA" id="ARBA00022438"/>
    </source>
</evidence>
<proteinExistence type="inferred from homology"/>
<keyword evidence="2 7" id="KW-0031">Aminopeptidase</keyword>
<protein>
    <submittedName>
        <fullName evidence="7">Leucyl aminopeptidase family protein</fullName>
    </submittedName>
</protein>
<dbReference type="GO" id="GO:0005737">
    <property type="term" value="C:cytoplasm"/>
    <property type="evidence" value="ECO:0007669"/>
    <property type="project" value="InterPro"/>
</dbReference>
<dbReference type="Pfam" id="PF21337">
    <property type="entry name" value="Peptidase_M17_N_1"/>
    <property type="match status" value="1"/>
</dbReference>